<proteinExistence type="predicted"/>
<dbReference type="Proteomes" id="UP001441944">
    <property type="component" value="Unassembled WGS sequence"/>
</dbReference>
<accession>A0ABQ0ALI3</accession>
<keyword evidence="2" id="KW-1185">Reference proteome</keyword>
<evidence type="ECO:0000313" key="1">
    <source>
        <dbReference type="EMBL" id="GAA6196705.1"/>
    </source>
</evidence>
<sequence length="304" mass="32360">MAKVLVPVDVTDAQLVVNNVPEDDGPEWDAGTTFNIGDRVIKSALHKVYESAIDANTGTEPGGADPAIWLEVGATNGFRSFDRRLSAPSSKAGSIQFTIQAQTLIRAVALVGASAVSATVRVKKPAGDVLSEQVKTLADGSHLIDAIAMVTIKPKTRDVAIFENIICQPGNRVEITIGDGTGTAEVSEVLVGDVIQIGTALFGAEVGIDDFSEDITDQFGNVDIVERAYRDVTEFPIAVNTADVGYLRRTLAQLRAKRALYYYTADGNDYGTTVYGRYEGLSTVIAGPKISDMSLKILGATYDP</sequence>
<comment type="caution">
    <text evidence="1">The sequence shown here is derived from an EMBL/GenBank/DDBJ whole genome shotgun (WGS) entry which is preliminary data.</text>
</comment>
<reference evidence="1 2" key="1">
    <citation type="submission" date="2024-04" db="EMBL/GenBank/DDBJ databases">
        <title>Draft genome sequence of Pseudophaeobacter arcticus NBRC 116598.</title>
        <authorList>
            <person name="Miyakawa T."/>
            <person name="Kusuya Y."/>
            <person name="Miura T."/>
        </authorList>
    </citation>
    <scope>NUCLEOTIDE SEQUENCE [LARGE SCALE GENOMIC DNA]</scope>
    <source>
        <strain evidence="1 2">SU-CL00105</strain>
    </source>
</reference>
<name>A0ABQ0ALI3_9RHOB</name>
<dbReference type="RefSeq" id="WP_348292545.1">
    <property type="nucleotide sequence ID" value="NZ_BAABWU010000007.1"/>
</dbReference>
<dbReference type="EMBL" id="BAABWU010000007">
    <property type="protein sequence ID" value="GAA6196705.1"/>
    <property type="molecule type" value="Genomic_DNA"/>
</dbReference>
<organism evidence="1 2">
    <name type="scientific">Pseudophaeobacter arcticus</name>
    <dbReference type="NCBI Taxonomy" id="385492"/>
    <lineage>
        <taxon>Bacteria</taxon>
        <taxon>Pseudomonadati</taxon>
        <taxon>Pseudomonadota</taxon>
        <taxon>Alphaproteobacteria</taxon>
        <taxon>Rhodobacterales</taxon>
        <taxon>Paracoccaceae</taxon>
        <taxon>Pseudophaeobacter</taxon>
    </lineage>
</organism>
<evidence type="ECO:0000313" key="2">
    <source>
        <dbReference type="Proteomes" id="UP001441944"/>
    </source>
</evidence>
<gene>
    <name evidence="1" type="ORF">NBRC116598_21490</name>
</gene>
<protein>
    <submittedName>
        <fullName evidence="1">Uncharacterized protein</fullName>
    </submittedName>
</protein>